<dbReference type="Proteomes" id="UP000594586">
    <property type="component" value="Chromosome"/>
</dbReference>
<dbReference type="KEGG" id="cqn:G7Y29_07235"/>
<evidence type="ECO:0000259" key="3">
    <source>
        <dbReference type="Pfam" id="PF00892"/>
    </source>
</evidence>
<feature type="transmembrane region" description="Helical" evidence="2">
    <location>
        <begin position="187"/>
        <end position="210"/>
    </location>
</feature>
<name>A0A7T0KP58_9CORY</name>
<feature type="transmembrane region" description="Helical" evidence="2">
    <location>
        <begin position="12"/>
        <end position="42"/>
    </location>
</feature>
<evidence type="ECO:0000313" key="4">
    <source>
        <dbReference type="EMBL" id="QPK84321.1"/>
    </source>
</evidence>
<dbReference type="SUPFAM" id="SSF103481">
    <property type="entry name" value="Multidrug resistance efflux transporter EmrE"/>
    <property type="match status" value="2"/>
</dbReference>
<dbReference type="InterPro" id="IPR000620">
    <property type="entry name" value="EamA_dom"/>
</dbReference>
<organism evidence="4 5">
    <name type="scientific">Corynebacterium qintianiae</name>
    <dbReference type="NCBI Taxonomy" id="2709392"/>
    <lineage>
        <taxon>Bacteria</taxon>
        <taxon>Bacillati</taxon>
        <taxon>Actinomycetota</taxon>
        <taxon>Actinomycetes</taxon>
        <taxon>Mycobacteriales</taxon>
        <taxon>Corynebacteriaceae</taxon>
        <taxon>Corynebacterium</taxon>
    </lineage>
</organism>
<proteinExistence type="inferred from homology"/>
<keyword evidence="2" id="KW-1133">Transmembrane helix</keyword>
<feature type="transmembrane region" description="Helical" evidence="2">
    <location>
        <begin position="131"/>
        <end position="151"/>
    </location>
</feature>
<gene>
    <name evidence="4" type="ORF">G7Y29_07235</name>
</gene>
<keyword evidence="5" id="KW-1185">Reference proteome</keyword>
<dbReference type="EMBL" id="CP064955">
    <property type="protein sequence ID" value="QPK84321.1"/>
    <property type="molecule type" value="Genomic_DNA"/>
</dbReference>
<feature type="transmembrane region" description="Helical" evidence="2">
    <location>
        <begin position="49"/>
        <end position="68"/>
    </location>
</feature>
<dbReference type="AlphaFoldDB" id="A0A7T0KP58"/>
<reference evidence="4 5" key="1">
    <citation type="submission" date="2020-11" db="EMBL/GenBank/DDBJ databases">
        <title>Corynebacterium sp. MC1420.</title>
        <authorList>
            <person name="Zhou J."/>
        </authorList>
    </citation>
    <scope>NUCLEOTIDE SEQUENCE [LARGE SCALE GENOMIC DNA]</scope>
    <source>
        <strain evidence="4 5">MC1420</strain>
    </source>
</reference>
<protein>
    <submittedName>
        <fullName evidence="4">EamA family transporter</fullName>
    </submittedName>
</protein>
<dbReference type="RefSeq" id="WP_165002783.1">
    <property type="nucleotide sequence ID" value="NZ_CP064955.1"/>
</dbReference>
<feature type="transmembrane region" description="Helical" evidence="2">
    <location>
        <begin position="106"/>
        <end position="125"/>
    </location>
</feature>
<keyword evidence="2" id="KW-0472">Membrane</keyword>
<feature type="domain" description="EamA" evidence="3">
    <location>
        <begin position="129"/>
        <end position="263"/>
    </location>
</feature>
<keyword evidence="2" id="KW-0812">Transmembrane</keyword>
<feature type="transmembrane region" description="Helical" evidence="2">
    <location>
        <begin position="163"/>
        <end position="181"/>
    </location>
</feature>
<dbReference type="Pfam" id="PF00892">
    <property type="entry name" value="EamA"/>
    <property type="match status" value="1"/>
</dbReference>
<sequence>MVVSGTSLYAGAAVAVGLFGAFPPALVAWFRISAAALLLLAFRRPHPRLFVGAAGRTAAIYGAATLAMNMTFYAAIALIPLGTAVAIEFLGPVAVAAVGSRTARDWAALGLATAGVLVISGATWSDNAAGILLALAAGVLWAAYIVAGSRIASDPGTSKSSTAVGFAWAAFLALPAAVWLWPDHPQVGVGSLALMWLGLGFFSAALPYSLDQVVMRLAGPAGFALLQAILPLVATAVGALVLRQWLSPAEMIGIVLIVSAVALRKPAE</sequence>
<accession>A0A7T0KP58</accession>
<evidence type="ECO:0000256" key="2">
    <source>
        <dbReference type="SAM" id="Phobius"/>
    </source>
</evidence>
<evidence type="ECO:0000256" key="1">
    <source>
        <dbReference type="ARBA" id="ARBA00007362"/>
    </source>
</evidence>
<dbReference type="InterPro" id="IPR037185">
    <property type="entry name" value="EmrE-like"/>
</dbReference>
<feature type="transmembrane region" description="Helical" evidence="2">
    <location>
        <begin position="74"/>
        <end position="99"/>
    </location>
</feature>
<comment type="similarity">
    <text evidence="1">Belongs to the EamA transporter family.</text>
</comment>
<dbReference type="GO" id="GO:0016020">
    <property type="term" value="C:membrane"/>
    <property type="evidence" value="ECO:0007669"/>
    <property type="project" value="InterPro"/>
</dbReference>
<feature type="transmembrane region" description="Helical" evidence="2">
    <location>
        <begin position="217"/>
        <end position="239"/>
    </location>
</feature>
<evidence type="ECO:0000313" key="5">
    <source>
        <dbReference type="Proteomes" id="UP000594586"/>
    </source>
</evidence>